<dbReference type="eggNOG" id="COG1136">
    <property type="taxonomic scope" value="Bacteria"/>
</dbReference>
<dbReference type="SMART" id="SM00382">
    <property type="entry name" value="AAA"/>
    <property type="match status" value="1"/>
</dbReference>
<sequence>MLDKKYIIKADNICKNFHDQNGPINILQNIDFYINASEIVVIMGASGSGKSTLLHILGLLDTASSGQLIINDLDTSILSENQKCNLRNKNLGFIYQSHNLLSELSVVDNVAMPLIVRRYRYDHARVEANLIINLIGLNSKQNSMIYNLSGGERQRVAIARSIITKPDCILADEPTGNLDKKNAYKVFDLFVKLKNELNSSFIIVTHDFELMSIADRKFIMKNGGLLRI</sequence>
<keyword evidence="5" id="KW-0472">Membrane</keyword>
<dbReference type="InterPro" id="IPR017871">
    <property type="entry name" value="ABC_transporter-like_CS"/>
</dbReference>
<evidence type="ECO:0000313" key="9">
    <source>
        <dbReference type="EMBL" id="AGF47596.1"/>
    </source>
</evidence>
<keyword evidence="2" id="KW-1003">Cell membrane</keyword>
<keyword evidence="9" id="KW-0449">Lipoprotein</keyword>
<dbReference type="HOGENOM" id="CLU_000604_1_22_4"/>
<comment type="similarity">
    <text evidence="7">Belongs to the ABC transporter superfamily. Macrolide exporter (TC 3.A.1.122) family.</text>
</comment>
<dbReference type="Proteomes" id="UP000011686">
    <property type="component" value="Chromosome"/>
</dbReference>
<dbReference type="InterPro" id="IPR017911">
    <property type="entry name" value="MacB-like_ATP-bd"/>
</dbReference>
<dbReference type="PATRIC" id="fig|1208918.3.peg.294"/>
<evidence type="ECO:0000313" key="10">
    <source>
        <dbReference type="Proteomes" id="UP000011686"/>
    </source>
</evidence>
<dbReference type="EC" id="3.6.3.-" evidence="9"/>
<evidence type="ECO:0000256" key="6">
    <source>
        <dbReference type="ARBA" id="ARBA00023251"/>
    </source>
</evidence>
<evidence type="ECO:0000256" key="2">
    <source>
        <dbReference type="ARBA" id="ARBA00022475"/>
    </source>
</evidence>
<dbReference type="Gene3D" id="3.40.50.300">
    <property type="entry name" value="P-loop containing nucleotide triphosphate hydrolases"/>
    <property type="match status" value="1"/>
</dbReference>
<dbReference type="AlphaFoldDB" id="M1LU11"/>
<keyword evidence="1" id="KW-0813">Transport</keyword>
<reference evidence="9 10" key="1">
    <citation type="journal article" date="2013" name="Genome Biol. Evol.">
        <title>Genome evolution and phylogenomic analysis of candidatus kinetoplastibacterium, the betaproteobacterial endosymbionts of strigomonas and angomonas.</title>
        <authorList>
            <person name="Alves J.M."/>
            <person name="Serrano M.G."/>
            <person name="Maia da Silva F."/>
            <person name="Voegtly L.J."/>
            <person name="Matveyev A.V."/>
            <person name="Teixeira M.M."/>
            <person name="Camargo E.P."/>
            <person name="Buck G.A."/>
        </authorList>
    </citation>
    <scope>NUCLEOTIDE SEQUENCE [LARGE SCALE GENOMIC DNA]</scope>
    <source>
        <strain evidence="9 10">TCC036E</strain>
    </source>
</reference>
<organism evidence="9 10">
    <name type="scientific">Candidatus Kinetoplastidibacterium crithidiae TCC036E</name>
    <dbReference type="NCBI Taxonomy" id="1208918"/>
    <lineage>
        <taxon>Bacteria</taxon>
        <taxon>Pseudomonadati</taxon>
        <taxon>Pseudomonadota</taxon>
        <taxon>Betaproteobacteria</taxon>
        <taxon>Candidatus Kinetoplastidibacterium</taxon>
    </lineage>
</organism>
<dbReference type="InterPro" id="IPR003593">
    <property type="entry name" value="AAA+_ATPase"/>
</dbReference>
<accession>M1LU11</accession>
<dbReference type="GO" id="GO:0046677">
    <property type="term" value="P:response to antibiotic"/>
    <property type="evidence" value="ECO:0007669"/>
    <property type="project" value="UniProtKB-KW"/>
</dbReference>
<keyword evidence="9" id="KW-0378">Hydrolase</keyword>
<dbReference type="RefSeq" id="WP_015238572.1">
    <property type="nucleotide sequence ID" value="NC_020283.1"/>
</dbReference>
<dbReference type="PANTHER" id="PTHR42798:SF2">
    <property type="entry name" value="ABC TRANSPORTER ATP-BINDING PROTEIN MG467-RELATED"/>
    <property type="match status" value="1"/>
</dbReference>
<protein>
    <submittedName>
        <fullName evidence="9">Lipoprotein-releasing system ATP-binding protein</fullName>
        <ecNumber evidence="9">3.6.3.-</ecNumber>
    </submittedName>
</protein>
<dbReference type="InterPro" id="IPR003439">
    <property type="entry name" value="ABC_transporter-like_ATP-bd"/>
</dbReference>
<feature type="domain" description="ABC transporter" evidence="8">
    <location>
        <begin position="8"/>
        <end position="228"/>
    </location>
</feature>
<keyword evidence="6" id="KW-0046">Antibiotic resistance</keyword>
<dbReference type="PROSITE" id="PS50893">
    <property type="entry name" value="ABC_TRANSPORTER_2"/>
    <property type="match status" value="1"/>
</dbReference>
<evidence type="ECO:0000256" key="3">
    <source>
        <dbReference type="ARBA" id="ARBA00022741"/>
    </source>
</evidence>
<dbReference type="Pfam" id="PF00005">
    <property type="entry name" value="ABC_tran"/>
    <property type="match status" value="1"/>
</dbReference>
<evidence type="ECO:0000256" key="5">
    <source>
        <dbReference type="ARBA" id="ARBA00022989"/>
    </source>
</evidence>
<dbReference type="SUPFAM" id="SSF52540">
    <property type="entry name" value="P-loop containing nucleoside triphosphate hydrolases"/>
    <property type="match status" value="1"/>
</dbReference>
<evidence type="ECO:0000256" key="4">
    <source>
        <dbReference type="ARBA" id="ARBA00022840"/>
    </source>
</evidence>
<dbReference type="PROSITE" id="PS00211">
    <property type="entry name" value="ABC_TRANSPORTER_1"/>
    <property type="match status" value="1"/>
</dbReference>
<keyword evidence="4 9" id="KW-0067">ATP-binding</keyword>
<evidence type="ECO:0000256" key="1">
    <source>
        <dbReference type="ARBA" id="ARBA00022448"/>
    </source>
</evidence>
<proteinExistence type="inferred from homology"/>
<dbReference type="PANTHER" id="PTHR42798">
    <property type="entry name" value="LIPOPROTEIN-RELEASING SYSTEM ATP-BINDING PROTEIN LOLD"/>
    <property type="match status" value="1"/>
</dbReference>
<gene>
    <name evidence="9" type="ORF">CDEE_0563</name>
</gene>
<dbReference type="STRING" id="1208918.CDEE_0563"/>
<dbReference type="GO" id="GO:0016887">
    <property type="term" value="F:ATP hydrolysis activity"/>
    <property type="evidence" value="ECO:0007669"/>
    <property type="project" value="InterPro"/>
</dbReference>
<keyword evidence="10" id="KW-1185">Reference proteome</keyword>
<dbReference type="KEGG" id="kct:CDEE_0563"/>
<keyword evidence="5" id="KW-0812">Transmembrane</keyword>
<keyword evidence="3" id="KW-0547">Nucleotide-binding</keyword>
<dbReference type="GO" id="GO:0098796">
    <property type="term" value="C:membrane protein complex"/>
    <property type="evidence" value="ECO:0007669"/>
    <property type="project" value="UniProtKB-ARBA"/>
</dbReference>
<dbReference type="GO" id="GO:0005524">
    <property type="term" value="F:ATP binding"/>
    <property type="evidence" value="ECO:0007669"/>
    <property type="project" value="UniProtKB-KW"/>
</dbReference>
<dbReference type="CDD" id="cd03255">
    <property type="entry name" value="ABC_MJ0796_LolCDE_FtsE"/>
    <property type="match status" value="1"/>
</dbReference>
<name>M1LU11_9PROT</name>
<keyword evidence="5" id="KW-1133">Transmembrane helix</keyword>
<evidence type="ECO:0000259" key="8">
    <source>
        <dbReference type="PROSITE" id="PS50893"/>
    </source>
</evidence>
<evidence type="ECO:0000256" key="7">
    <source>
        <dbReference type="ARBA" id="ARBA00038388"/>
    </source>
</evidence>
<dbReference type="InterPro" id="IPR027417">
    <property type="entry name" value="P-loop_NTPase"/>
</dbReference>
<dbReference type="FunFam" id="3.40.50.300:FF:000032">
    <property type="entry name" value="Export ABC transporter ATP-binding protein"/>
    <property type="match status" value="1"/>
</dbReference>
<dbReference type="GO" id="GO:0022857">
    <property type="term" value="F:transmembrane transporter activity"/>
    <property type="evidence" value="ECO:0007669"/>
    <property type="project" value="UniProtKB-ARBA"/>
</dbReference>
<dbReference type="EMBL" id="CP003804">
    <property type="protein sequence ID" value="AGF47596.1"/>
    <property type="molecule type" value="Genomic_DNA"/>
</dbReference>